<dbReference type="InterPro" id="IPR042529">
    <property type="entry name" value="IF_2B-like_C"/>
</dbReference>
<feature type="compositionally biased region" description="Basic and acidic residues" evidence="3">
    <location>
        <begin position="185"/>
        <end position="200"/>
    </location>
</feature>
<keyword evidence="5" id="KW-1185">Reference proteome</keyword>
<dbReference type="PANTHER" id="PTHR43475:SF1">
    <property type="entry name" value="METHYLTHIORIBOSE-1-PHOSPHATE ISOMERASE"/>
    <property type="match status" value="1"/>
</dbReference>
<dbReference type="GO" id="GO:0046523">
    <property type="term" value="F:S-methyl-5-thioribose-1-phosphate isomerase activity"/>
    <property type="evidence" value="ECO:0007669"/>
    <property type="project" value="TreeGrafter"/>
</dbReference>
<comment type="similarity">
    <text evidence="1 2">Belongs to the eIF-2B alpha/beta/delta subunits family.</text>
</comment>
<sequence>KSEYLDQTYCTETRPYNNGSRITAFELISEKIPCTLVCDNMLSSLFSETKIDVIIVGAERITANGDVISTIGTYQLAILAKFFNILFIVAAPSSVIDLKSKTGKDIEIEKFSELEVTQIRGEVVEDEGNVKEPMLFNSPSWDEEDYTNNDIYEMENDNNETSEFYTEDIVSSETSSNEEEEEKEEVINKEMFNKNKKDSELNVSDVSDNEDEDNDSTFKSIHSYDEITNNNDVTSIGGNDTKSVTSFDSYRSNSIISPNNSHSHSNSYSSPKVYSRKTSIKDFSLNTQTLITKLGQNVIDVLEGIEERMRFSVHGGGTGSSNNGGNSTYQMRRPSSLEPPITSMTVKVSTPNVKVYAPAYDITPSHLISAIITG</sequence>
<organism evidence="4 5">
    <name type="scientific">Neocallimastix californiae</name>
    <dbReference type="NCBI Taxonomy" id="1754190"/>
    <lineage>
        <taxon>Eukaryota</taxon>
        <taxon>Fungi</taxon>
        <taxon>Fungi incertae sedis</taxon>
        <taxon>Chytridiomycota</taxon>
        <taxon>Chytridiomycota incertae sedis</taxon>
        <taxon>Neocallimastigomycetes</taxon>
        <taxon>Neocallimastigales</taxon>
        <taxon>Neocallimastigaceae</taxon>
        <taxon>Neocallimastix</taxon>
    </lineage>
</organism>
<dbReference type="InterPro" id="IPR000649">
    <property type="entry name" value="IF-2B-related"/>
</dbReference>
<feature type="region of interest" description="Disordered" evidence="3">
    <location>
        <begin position="312"/>
        <end position="340"/>
    </location>
</feature>
<evidence type="ECO:0000313" key="4">
    <source>
        <dbReference type="EMBL" id="ORX94368.1"/>
    </source>
</evidence>
<gene>
    <name evidence="4" type="ORF">LY90DRAFT_644558</name>
</gene>
<proteinExistence type="inferred from homology"/>
<dbReference type="PANTHER" id="PTHR43475">
    <property type="entry name" value="METHYLTHIORIBOSE-1-PHOSPHATE ISOMERASE"/>
    <property type="match status" value="1"/>
</dbReference>
<dbReference type="InterPro" id="IPR037171">
    <property type="entry name" value="NagB/RpiA_transferase-like"/>
</dbReference>
<accession>A0A1Y1Y8R4</accession>
<dbReference type="EMBL" id="MCOG01000695">
    <property type="protein sequence ID" value="ORX94368.1"/>
    <property type="molecule type" value="Genomic_DNA"/>
</dbReference>
<feature type="region of interest" description="Disordered" evidence="3">
    <location>
        <begin position="158"/>
        <end position="221"/>
    </location>
</feature>
<dbReference type="Gene3D" id="3.40.50.10470">
    <property type="entry name" value="Translation initiation factor eif-2b, domain 2"/>
    <property type="match status" value="2"/>
</dbReference>
<evidence type="ECO:0000256" key="3">
    <source>
        <dbReference type="SAM" id="MobiDB-lite"/>
    </source>
</evidence>
<name>A0A1Y1Y8R4_9FUNG</name>
<dbReference type="SUPFAM" id="SSF100950">
    <property type="entry name" value="NagB/RpiA/CoA transferase-like"/>
    <property type="match status" value="1"/>
</dbReference>
<evidence type="ECO:0000256" key="1">
    <source>
        <dbReference type="ARBA" id="ARBA00007251"/>
    </source>
</evidence>
<dbReference type="Proteomes" id="UP000193920">
    <property type="component" value="Unassembled WGS sequence"/>
</dbReference>
<feature type="non-terminal residue" evidence="4">
    <location>
        <position position="1"/>
    </location>
</feature>
<dbReference type="OrthoDB" id="2461at2759"/>
<dbReference type="STRING" id="1754190.A0A1Y1Y8R4"/>
<reference evidence="4 5" key="1">
    <citation type="submission" date="2016-08" db="EMBL/GenBank/DDBJ databases">
        <title>A Parts List for Fungal Cellulosomes Revealed by Comparative Genomics.</title>
        <authorList>
            <consortium name="DOE Joint Genome Institute"/>
            <person name="Haitjema C.H."/>
            <person name="Gilmore S.P."/>
            <person name="Henske J.K."/>
            <person name="Solomon K.V."/>
            <person name="De Groot R."/>
            <person name="Kuo A."/>
            <person name="Mondo S.J."/>
            <person name="Salamov A.A."/>
            <person name="Labutti K."/>
            <person name="Zhao Z."/>
            <person name="Chiniquy J."/>
            <person name="Barry K."/>
            <person name="Brewer H.M."/>
            <person name="Purvine S.O."/>
            <person name="Wright A.T."/>
            <person name="Boxma B."/>
            <person name="Van Alen T."/>
            <person name="Hackstein J.H."/>
            <person name="Baker S.E."/>
            <person name="Grigoriev I.V."/>
            <person name="O'Malley M.A."/>
        </authorList>
    </citation>
    <scope>NUCLEOTIDE SEQUENCE [LARGE SCALE GENOMIC DNA]</scope>
    <source>
        <strain evidence="4 5">G1</strain>
    </source>
</reference>
<protein>
    <submittedName>
        <fullName evidence="4">IF-2B-domain-containing protein</fullName>
    </submittedName>
</protein>
<dbReference type="Pfam" id="PF01008">
    <property type="entry name" value="IF-2B"/>
    <property type="match status" value="1"/>
</dbReference>
<dbReference type="AlphaFoldDB" id="A0A1Y1Y8R4"/>
<evidence type="ECO:0000256" key="2">
    <source>
        <dbReference type="RuleBase" id="RU003814"/>
    </source>
</evidence>
<comment type="caution">
    <text evidence="4">The sequence shown here is derived from an EMBL/GenBank/DDBJ whole genome shotgun (WGS) entry which is preliminary data.</text>
</comment>
<dbReference type="GO" id="GO:0019509">
    <property type="term" value="P:L-methionine salvage from methylthioadenosine"/>
    <property type="evidence" value="ECO:0007669"/>
    <property type="project" value="TreeGrafter"/>
</dbReference>
<evidence type="ECO:0000313" key="5">
    <source>
        <dbReference type="Proteomes" id="UP000193920"/>
    </source>
</evidence>